<dbReference type="PROSITE" id="PS51523">
    <property type="entry name" value="ZF_HD_DIMER"/>
    <property type="match status" value="1"/>
</dbReference>
<evidence type="ECO:0000259" key="15">
    <source>
        <dbReference type="PROSITE" id="PS51523"/>
    </source>
</evidence>
<evidence type="ECO:0000256" key="5">
    <source>
        <dbReference type="ARBA" id="ARBA00022771"/>
    </source>
</evidence>
<dbReference type="GO" id="GO:0003700">
    <property type="term" value="F:DNA-binding transcription factor activity"/>
    <property type="evidence" value="ECO:0007669"/>
    <property type="project" value="TreeGrafter"/>
</dbReference>
<dbReference type="InterPro" id="IPR009057">
    <property type="entry name" value="Homeodomain-like_sf"/>
</dbReference>
<evidence type="ECO:0000256" key="4">
    <source>
        <dbReference type="ARBA" id="ARBA00022723"/>
    </source>
</evidence>
<dbReference type="FunFam" id="1.10.10.60:FF:000257">
    <property type="entry name" value="Zinc-finger homeodomain protein 2"/>
    <property type="match status" value="1"/>
</dbReference>
<feature type="region of interest" description="Disordered" evidence="13">
    <location>
        <begin position="245"/>
        <end position="285"/>
    </location>
</feature>
<comment type="function">
    <text evidence="1">Putative transcription factor.</text>
</comment>
<feature type="compositionally biased region" description="Low complexity" evidence="13">
    <location>
        <begin position="253"/>
        <end position="275"/>
    </location>
</feature>
<keyword evidence="9 12" id="KW-0371">Homeobox</keyword>
<evidence type="ECO:0000256" key="6">
    <source>
        <dbReference type="ARBA" id="ARBA00022833"/>
    </source>
</evidence>
<keyword evidence="11 12" id="KW-0539">Nucleus</keyword>
<keyword evidence="7" id="KW-0805">Transcription regulation</keyword>
<evidence type="ECO:0000313" key="17">
    <source>
        <dbReference type="Proteomes" id="UP001140949"/>
    </source>
</evidence>
<dbReference type="PANTHER" id="PTHR31948">
    <property type="entry name" value="ZINC-FINGER HOMEODOMAIN PROTEIN 2"/>
    <property type="match status" value="1"/>
</dbReference>
<dbReference type="InterPro" id="IPR006456">
    <property type="entry name" value="ZF_HD_homeobox_Cys/His_dimer"/>
</dbReference>
<dbReference type="GO" id="GO:0000976">
    <property type="term" value="F:transcription cis-regulatory region binding"/>
    <property type="evidence" value="ECO:0007669"/>
    <property type="project" value="TreeGrafter"/>
</dbReference>
<feature type="compositionally biased region" description="Basic and acidic residues" evidence="13">
    <location>
        <begin position="160"/>
        <end position="176"/>
    </location>
</feature>
<feature type="region of interest" description="Disordered" evidence="13">
    <location>
        <begin position="149"/>
        <end position="199"/>
    </location>
</feature>
<evidence type="ECO:0000256" key="7">
    <source>
        <dbReference type="ARBA" id="ARBA00023015"/>
    </source>
</evidence>
<dbReference type="GO" id="GO:0005634">
    <property type="term" value="C:nucleus"/>
    <property type="evidence" value="ECO:0007669"/>
    <property type="project" value="UniProtKB-SubCell"/>
</dbReference>
<evidence type="ECO:0000256" key="11">
    <source>
        <dbReference type="ARBA" id="ARBA00023242"/>
    </source>
</evidence>
<proteinExistence type="predicted"/>
<keyword evidence="10" id="KW-0804">Transcription</keyword>
<keyword evidence="8 12" id="KW-0238">DNA-binding</keyword>
<keyword evidence="4" id="KW-0479">Metal-binding</keyword>
<keyword evidence="6" id="KW-0862">Zinc</keyword>
<evidence type="ECO:0000256" key="12">
    <source>
        <dbReference type="PROSITE-ProRule" id="PRU00108"/>
    </source>
</evidence>
<dbReference type="Proteomes" id="UP001140949">
    <property type="component" value="Unassembled WGS sequence"/>
</dbReference>
<feature type="DNA-binding region" description="Homeobox" evidence="12">
    <location>
        <begin position="187"/>
        <end position="250"/>
    </location>
</feature>
<comment type="subunit">
    <text evidence="3">Homo- and heterodimer with other ZFHD proteins.</text>
</comment>
<comment type="caution">
    <text evidence="16">The sequence shown here is derived from an EMBL/GenBank/DDBJ whole genome shotgun (WGS) entry which is preliminary data.</text>
</comment>
<dbReference type="AlphaFoldDB" id="A0AAX6HXZ5"/>
<gene>
    <name evidence="16" type="ORF">M6B38_286840</name>
</gene>
<dbReference type="EMBL" id="JANAVB010006199">
    <property type="protein sequence ID" value="KAJ6845417.1"/>
    <property type="molecule type" value="Genomic_DNA"/>
</dbReference>
<dbReference type="NCBIfam" id="TIGR01566">
    <property type="entry name" value="ZF_HD_prot_N"/>
    <property type="match status" value="1"/>
</dbReference>
<evidence type="ECO:0000313" key="16">
    <source>
        <dbReference type="EMBL" id="KAJ6845417.1"/>
    </source>
</evidence>
<evidence type="ECO:0000256" key="1">
    <source>
        <dbReference type="ARBA" id="ARBA00004049"/>
    </source>
</evidence>
<evidence type="ECO:0000256" key="3">
    <source>
        <dbReference type="ARBA" id="ARBA00011416"/>
    </source>
</evidence>
<feature type="domain" description="Homeobox" evidence="14">
    <location>
        <begin position="185"/>
        <end position="249"/>
    </location>
</feature>
<dbReference type="SUPFAM" id="SSF46689">
    <property type="entry name" value="Homeodomain-like"/>
    <property type="match status" value="1"/>
</dbReference>
<keyword evidence="17" id="KW-1185">Reference proteome</keyword>
<keyword evidence="5 16" id="KW-0863">Zinc-finger</keyword>
<dbReference type="PANTHER" id="PTHR31948:SF138">
    <property type="entry name" value="ZINC-FINGER HOMEODOMAIN PROTEIN 7"/>
    <property type="match status" value="1"/>
</dbReference>
<feature type="domain" description="ZF-HD dimerization-type" evidence="15">
    <location>
        <begin position="71"/>
        <end position="117"/>
    </location>
</feature>
<dbReference type="PROSITE" id="PS50071">
    <property type="entry name" value="HOMEOBOX_2"/>
    <property type="match status" value="1"/>
</dbReference>
<evidence type="ECO:0000256" key="8">
    <source>
        <dbReference type="ARBA" id="ARBA00023125"/>
    </source>
</evidence>
<name>A0AAX6HXZ5_IRIPA</name>
<dbReference type="Gene3D" id="1.10.10.60">
    <property type="entry name" value="Homeodomain-like"/>
    <property type="match status" value="1"/>
</dbReference>
<comment type="subcellular location">
    <subcellularLocation>
        <location evidence="2 12">Nucleus</location>
    </subcellularLocation>
</comment>
<reference evidence="16" key="1">
    <citation type="journal article" date="2023" name="GigaByte">
        <title>Genome assembly of the bearded iris, Iris pallida Lam.</title>
        <authorList>
            <person name="Bruccoleri R.E."/>
            <person name="Oakeley E.J."/>
            <person name="Faust A.M.E."/>
            <person name="Altorfer M."/>
            <person name="Dessus-Babus S."/>
            <person name="Burckhardt D."/>
            <person name="Oertli M."/>
            <person name="Naumann U."/>
            <person name="Petersen F."/>
            <person name="Wong J."/>
        </authorList>
    </citation>
    <scope>NUCLEOTIDE SEQUENCE</scope>
    <source>
        <strain evidence="16">GSM-AAB239-AS_SAM_17_03QT</strain>
    </source>
</reference>
<evidence type="ECO:0000256" key="10">
    <source>
        <dbReference type="ARBA" id="ARBA00023163"/>
    </source>
</evidence>
<feature type="compositionally biased region" description="Low complexity" evidence="13">
    <location>
        <begin position="18"/>
        <end position="59"/>
    </location>
</feature>
<evidence type="ECO:0000259" key="14">
    <source>
        <dbReference type="PROSITE" id="PS50071"/>
    </source>
</evidence>
<organism evidence="16 17">
    <name type="scientific">Iris pallida</name>
    <name type="common">Sweet iris</name>
    <dbReference type="NCBI Taxonomy" id="29817"/>
    <lineage>
        <taxon>Eukaryota</taxon>
        <taxon>Viridiplantae</taxon>
        <taxon>Streptophyta</taxon>
        <taxon>Embryophyta</taxon>
        <taxon>Tracheophyta</taxon>
        <taxon>Spermatophyta</taxon>
        <taxon>Magnoliopsida</taxon>
        <taxon>Liliopsida</taxon>
        <taxon>Asparagales</taxon>
        <taxon>Iridaceae</taxon>
        <taxon>Iridoideae</taxon>
        <taxon>Irideae</taxon>
        <taxon>Iris</taxon>
    </lineage>
</organism>
<dbReference type="NCBIfam" id="TIGR01565">
    <property type="entry name" value="homeo_ZF_HD"/>
    <property type="match status" value="1"/>
</dbReference>
<dbReference type="GO" id="GO:0050793">
    <property type="term" value="P:regulation of developmental process"/>
    <property type="evidence" value="ECO:0007669"/>
    <property type="project" value="TreeGrafter"/>
</dbReference>
<protein>
    <submittedName>
        <fullName evidence="16">Zinc-finger homeodomain protein 6</fullName>
    </submittedName>
</protein>
<sequence>MDQFRSSGGGEAKEADGSRAPFSPPSSAFSRPILPASSTLLLPPKPLGGAPNGTTSSGPAPDPPADSAGRYRECLRNHAASIGGHVVDGCGEFMPAGPSEPMKCAACGCHRSFHRREPEPVSSSSNLVRVPLLLPPPPHPHGPRAFGFGCSGNATTESSSEERNAHHSHSHAHDAADAAAAAERGKKKRFRTKFSSEQKEKMTAFAERVEWRVQRKDEAEMERFCREIGVTRQVLKVWMHNNKHLVKKHHHQQQQQAVDQPQQEQQQEQQQQQQEAIAEKNAVAR</sequence>
<dbReference type="GO" id="GO:0008270">
    <property type="term" value="F:zinc ion binding"/>
    <property type="evidence" value="ECO:0007669"/>
    <property type="project" value="UniProtKB-KW"/>
</dbReference>
<evidence type="ECO:0000256" key="13">
    <source>
        <dbReference type="SAM" id="MobiDB-lite"/>
    </source>
</evidence>
<feature type="region of interest" description="Disordered" evidence="13">
    <location>
        <begin position="1"/>
        <end position="69"/>
    </location>
</feature>
<reference evidence="16" key="2">
    <citation type="submission" date="2023-04" db="EMBL/GenBank/DDBJ databases">
        <authorList>
            <person name="Bruccoleri R.E."/>
            <person name="Oakeley E.J."/>
            <person name="Faust A.-M."/>
            <person name="Dessus-Babus S."/>
            <person name="Altorfer M."/>
            <person name="Burckhardt D."/>
            <person name="Oertli M."/>
            <person name="Naumann U."/>
            <person name="Petersen F."/>
            <person name="Wong J."/>
        </authorList>
    </citation>
    <scope>NUCLEOTIDE SEQUENCE</scope>
    <source>
        <strain evidence="16">GSM-AAB239-AS_SAM_17_03QT</strain>
        <tissue evidence="16">Leaf</tissue>
    </source>
</reference>
<dbReference type="InterPro" id="IPR006455">
    <property type="entry name" value="Homeodomain_ZF_HD"/>
</dbReference>
<evidence type="ECO:0000256" key="9">
    <source>
        <dbReference type="ARBA" id="ARBA00023155"/>
    </source>
</evidence>
<dbReference type="Pfam" id="PF04770">
    <property type="entry name" value="ZF-HD_dimer"/>
    <property type="match status" value="1"/>
</dbReference>
<dbReference type="InterPro" id="IPR001356">
    <property type="entry name" value="HD"/>
</dbReference>
<accession>A0AAX6HXZ5</accession>
<evidence type="ECO:0000256" key="2">
    <source>
        <dbReference type="ARBA" id="ARBA00004123"/>
    </source>
</evidence>